<proteinExistence type="predicted"/>
<dbReference type="RefSeq" id="WP_114428169.1">
    <property type="nucleotide sequence ID" value="NZ_QPJM01000001.1"/>
</dbReference>
<organism evidence="2 3">
    <name type="scientific">Phyllobacterium bourgognense</name>
    <dbReference type="NCBI Taxonomy" id="314236"/>
    <lineage>
        <taxon>Bacteria</taxon>
        <taxon>Pseudomonadati</taxon>
        <taxon>Pseudomonadota</taxon>
        <taxon>Alphaproteobacteria</taxon>
        <taxon>Hyphomicrobiales</taxon>
        <taxon>Phyllobacteriaceae</taxon>
        <taxon>Phyllobacterium</taxon>
    </lineage>
</organism>
<reference evidence="2 3" key="1">
    <citation type="submission" date="2018-07" db="EMBL/GenBank/DDBJ databases">
        <title>Genomic Encyclopedia of Type Strains, Phase III (KMG-III): the genomes of soil and plant-associated and newly described type strains.</title>
        <authorList>
            <person name="Whitman W."/>
        </authorList>
    </citation>
    <scope>NUCLEOTIDE SEQUENCE [LARGE SCALE GENOMIC DNA]</scope>
    <source>
        <strain evidence="2 3">31-25a</strain>
    </source>
</reference>
<keyword evidence="1" id="KW-0732">Signal</keyword>
<feature type="signal peptide" evidence="1">
    <location>
        <begin position="1"/>
        <end position="29"/>
    </location>
</feature>
<protein>
    <submittedName>
        <fullName evidence="2">Uncharacterized protein</fullName>
    </submittedName>
</protein>
<dbReference type="OrthoDB" id="8454489at2"/>
<evidence type="ECO:0000256" key="1">
    <source>
        <dbReference type="SAM" id="SignalP"/>
    </source>
</evidence>
<dbReference type="Proteomes" id="UP000253324">
    <property type="component" value="Unassembled WGS sequence"/>
</dbReference>
<name>A0A368Z6K7_9HYPH</name>
<dbReference type="AlphaFoldDB" id="A0A368Z6K7"/>
<comment type="caution">
    <text evidence="2">The sequence shown here is derived from an EMBL/GenBank/DDBJ whole genome shotgun (WGS) entry which is preliminary data.</text>
</comment>
<gene>
    <name evidence="2" type="ORF">C7476_101345</name>
</gene>
<evidence type="ECO:0000313" key="2">
    <source>
        <dbReference type="EMBL" id="RCW87579.1"/>
    </source>
</evidence>
<accession>A0A368Z6K7</accession>
<keyword evidence="3" id="KW-1185">Reference proteome</keyword>
<dbReference type="EMBL" id="QPJM01000001">
    <property type="protein sequence ID" value="RCW87579.1"/>
    <property type="molecule type" value="Genomic_DNA"/>
</dbReference>
<feature type="chain" id="PRO_5016638666" evidence="1">
    <location>
        <begin position="30"/>
        <end position="130"/>
    </location>
</feature>
<evidence type="ECO:0000313" key="3">
    <source>
        <dbReference type="Proteomes" id="UP000253324"/>
    </source>
</evidence>
<sequence length="130" mass="14688">MTRQKLSRRRTLVRLTIIALALASQLDHATAQPPAFDRVDVEMAVNAKAPITVLDAENMRFAVERINMPRQERQVGFVCGRIIPVDRPRFGDAMNSYQALLFLRYGQLSAGPVAAFFKPLEELLNDKMCQ</sequence>